<feature type="compositionally biased region" description="Acidic residues" evidence="7">
    <location>
        <begin position="108"/>
        <end position="121"/>
    </location>
</feature>
<dbReference type="AlphaFoldDB" id="A0A5C6NFC8"/>
<dbReference type="PANTHER" id="PTHR21547:SF0">
    <property type="entry name" value="CLUSTERIN-ASSOCIATED PROTEIN 1"/>
    <property type="match status" value="1"/>
</dbReference>
<dbReference type="GO" id="GO:0005929">
    <property type="term" value="C:cilium"/>
    <property type="evidence" value="ECO:0007669"/>
    <property type="project" value="UniProtKB-SubCell"/>
</dbReference>
<evidence type="ECO:0000256" key="7">
    <source>
        <dbReference type="SAM" id="MobiDB-lite"/>
    </source>
</evidence>
<comment type="caution">
    <text evidence="8">The sequence shown here is derived from an EMBL/GenBank/DDBJ whole genome shotgun (WGS) entry which is preliminary data.</text>
</comment>
<gene>
    <name evidence="8" type="ORF">D4764_20G0002660</name>
</gene>
<evidence type="ECO:0000256" key="5">
    <source>
        <dbReference type="ARBA" id="ARBA00023069"/>
    </source>
</evidence>
<reference evidence="8 9" key="1">
    <citation type="submission" date="2019-04" db="EMBL/GenBank/DDBJ databases">
        <title>Chromosome genome assembly for Takifugu flavidus.</title>
        <authorList>
            <person name="Xiao S."/>
        </authorList>
    </citation>
    <scope>NUCLEOTIDE SEQUENCE [LARGE SCALE GENOMIC DNA]</scope>
    <source>
        <strain evidence="8">HTHZ2018</strain>
        <tissue evidence="8">Muscle</tissue>
    </source>
</reference>
<evidence type="ECO:0000256" key="2">
    <source>
        <dbReference type="ARBA" id="ARBA00008340"/>
    </source>
</evidence>
<evidence type="ECO:0000256" key="6">
    <source>
        <dbReference type="ARBA" id="ARBA00023273"/>
    </source>
</evidence>
<evidence type="ECO:0000256" key="4">
    <source>
        <dbReference type="ARBA" id="ARBA00023054"/>
    </source>
</evidence>
<name>A0A5C6NFC8_9TELE</name>
<feature type="region of interest" description="Disordered" evidence="7">
    <location>
        <begin position="102"/>
        <end position="137"/>
    </location>
</feature>
<dbReference type="GO" id="GO:0005815">
    <property type="term" value="C:microtubule organizing center"/>
    <property type="evidence" value="ECO:0007669"/>
    <property type="project" value="TreeGrafter"/>
</dbReference>
<dbReference type="GO" id="GO:0060271">
    <property type="term" value="P:cilium assembly"/>
    <property type="evidence" value="ECO:0007669"/>
    <property type="project" value="TreeGrafter"/>
</dbReference>
<evidence type="ECO:0000313" key="9">
    <source>
        <dbReference type="Proteomes" id="UP000324091"/>
    </source>
</evidence>
<evidence type="ECO:0000256" key="3">
    <source>
        <dbReference type="ARBA" id="ARBA00022794"/>
    </source>
</evidence>
<accession>A0A5C6NFC8</accession>
<comment type="subcellular location">
    <subcellularLocation>
        <location evidence="1">Cell projection</location>
        <location evidence="1">Cilium</location>
    </subcellularLocation>
</comment>
<dbReference type="Proteomes" id="UP000324091">
    <property type="component" value="Chromosome 20"/>
</dbReference>
<keyword evidence="4" id="KW-0175">Coiled coil</keyword>
<keyword evidence="5" id="KW-0969">Cilium</keyword>
<dbReference type="Pfam" id="PF10234">
    <property type="entry name" value="Cluap1"/>
    <property type="match status" value="1"/>
</dbReference>
<dbReference type="GO" id="GO:0030992">
    <property type="term" value="C:intraciliary transport particle B"/>
    <property type="evidence" value="ECO:0007669"/>
    <property type="project" value="TreeGrafter"/>
</dbReference>
<keyword evidence="6" id="KW-0966">Cell projection</keyword>
<organism evidence="8 9">
    <name type="scientific">Takifugu flavidus</name>
    <name type="common">sansaifugu</name>
    <dbReference type="NCBI Taxonomy" id="433684"/>
    <lineage>
        <taxon>Eukaryota</taxon>
        <taxon>Metazoa</taxon>
        <taxon>Chordata</taxon>
        <taxon>Craniata</taxon>
        <taxon>Vertebrata</taxon>
        <taxon>Euteleostomi</taxon>
        <taxon>Actinopterygii</taxon>
        <taxon>Neopterygii</taxon>
        <taxon>Teleostei</taxon>
        <taxon>Neoteleostei</taxon>
        <taxon>Acanthomorphata</taxon>
        <taxon>Eupercaria</taxon>
        <taxon>Tetraodontiformes</taxon>
        <taxon>Tetradontoidea</taxon>
        <taxon>Tetraodontidae</taxon>
        <taxon>Takifugu</taxon>
    </lineage>
</organism>
<dbReference type="EMBL" id="RHFK02000013">
    <property type="protein sequence ID" value="TWW66234.1"/>
    <property type="molecule type" value="Genomic_DNA"/>
</dbReference>
<comment type="similarity">
    <text evidence="2">Belongs to the CLUAP1 family.</text>
</comment>
<evidence type="ECO:0000256" key="1">
    <source>
        <dbReference type="ARBA" id="ARBA00004138"/>
    </source>
</evidence>
<keyword evidence="9" id="KW-1185">Reference proteome</keyword>
<sequence length="158" mass="17996">MLDKAVANKAHIELNTKNVYKADGYAVKEMLKVTSLLYSAMKTTETVLGDRIEEDNVTFKFHVAPQASDLKAAPRMFKDKFRTLCYLEAQLEAFHRLEQGSFESKDGEFDEDEDDDEDDELSRDPNDDSLCGPISRVPGFYVKSDLRHSVKDDSDNDF</sequence>
<keyword evidence="3" id="KW-0970">Cilium biogenesis/degradation</keyword>
<protein>
    <submittedName>
        <fullName evidence="8">Clusterin-associated protein 1-like protein</fullName>
    </submittedName>
</protein>
<dbReference type="PANTHER" id="PTHR21547">
    <property type="entry name" value="CLUSTERIN ASSOCIATED PROTEIN 1"/>
    <property type="match status" value="1"/>
</dbReference>
<proteinExistence type="inferred from homology"/>
<dbReference type="InterPro" id="IPR019366">
    <property type="entry name" value="Clusterin-associated_protein-1"/>
</dbReference>
<evidence type="ECO:0000313" key="8">
    <source>
        <dbReference type="EMBL" id="TWW66234.1"/>
    </source>
</evidence>